<organism evidence="4 5">
    <name type="scientific">Actinomadura rugatobispora</name>
    <dbReference type="NCBI Taxonomy" id="1994"/>
    <lineage>
        <taxon>Bacteria</taxon>
        <taxon>Bacillati</taxon>
        <taxon>Actinomycetota</taxon>
        <taxon>Actinomycetes</taxon>
        <taxon>Streptosporangiales</taxon>
        <taxon>Thermomonosporaceae</taxon>
        <taxon>Actinomadura</taxon>
    </lineage>
</organism>
<evidence type="ECO:0000313" key="4">
    <source>
        <dbReference type="EMBL" id="MFC5746624.1"/>
    </source>
</evidence>
<dbReference type="Pfam" id="PF00291">
    <property type="entry name" value="PALP"/>
    <property type="match status" value="1"/>
</dbReference>
<evidence type="ECO:0000256" key="1">
    <source>
        <dbReference type="ARBA" id="ARBA00001933"/>
    </source>
</evidence>
<evidence type="ECO:0000313" key="5">
    <source>
        <dbReference type="Proteomes" id="UP001596074"/>
    </source>
</evidence>
<dbReference type="SUPFAM" id="SSF53686">
    <property type="entry name" value="Tryptophan synthase beta subunit-like PLP-dependent enzymes"/>
    <property type="match status" value="1"/>
</dbReference>
<evidence type="ECO:0000259" key="3">
    <source>
        <dbReference type="Pfam" id="PF00291"/>
    </source>
</evidence>
<comment type="cofactor">
    <cofactor evidence="1">
        <name>pyridoxal 5'-phosphate</name>
        <dbReference type="ChEBI" id="CHEBI:597326"/>
    </cofactor>
</comment>
<dbReference type="InterPro" id="IPR036052">
    <property type="entry name" value="TrpB-like_PALP_sf"/>
</dbReference>
<proteinExistence type="predicted"/>
<keyword evidence="5" id="KW-1185">Reference proteome</keyword>
<dbReference type="InterPro" id="IPR050214">
    <property type="entry name" value="Cys_Synth/Cystath_Beta-Synth"/>
</dbReference>
<keyword evidence="2" id="KW-0663">Pyridoxal phosphate</keyword>
<feature type="domain" description="Tryptophan synthase beta chain-like PALP" evidence="3">
    <location>
        <begin position="31"/>
        <end position="321"/>
    </location>
</feature>
<dbReference type="Gene3D" id="3.40.50.1100">
    <property type="match status" value="2"/>
</dbReference>
<comment type="caution">
    <text evidence="4">The sequence shown here is derived from an EMBL/GenBank/DDBJ whole genome shotgun (WGS) entry which is preliminary data.</text>
</comment>
<dbReference type="EMBL" id="JBHSON010000015">
    <property type="protein sequence ID" value="MFC5746624.1"/>
    <property type="molecule type" value="Genomic_DNA"/>
</dbReference>
<dbReference type="RefSeq" id="WP_378282243.1">
    <property type="nucleotide sequence ID" value="NZ_JBHSON010000015.1"/>
</dbReference>
<accession>A0ABW0ZXX3</accession>
<name>A0ABW0ZXX3_9ACTN</name>
<reference evidence="5" key="1">
    <citation type="journal article" date="2019" name="Int. J. Syst. Evol. Microbiol.">
        <title>The Global Catalogue of Microorganisms (GCM) 10K type strain sequencing project: providing services to taxonomists for standard genome sequencing and annotation.</title>
        <authorList>
            <consortium name="The Broad Institute Genomics Platform"/>
            <consortium name="The Broad Institute Genome Sequencing Center for Infectious Disease"/>
            <person name="Wu L."/>
            <person name="Ma J."/>
        </authorList>
    </citation>
    <scope>NUCLEOTIDE SEQUENCE [LARGE SCALE GENOMIC DNA]</scope>
    <source>
        <strain evidence="5">KCTC 42087</strain>
    </source>
</reference>
<sequence>MGGVADDDPTRKDSRRWAAEAIRRLTAEREAAGPTPLLRFPLPGDRGVTLLFKDESAHPTGSLKHRAARALFRHAIATGRLTEGATVIEATGGNAAVAQAHFARLLGLPYIAVMPGEESAARAEPVRALGGECRFVTPPLAIYEEARRLAADTGGCYLDQFTWAERALDWRGDDLAGELFAQAAGPPAWVVAGAGTGATAASLGRHIRYHGLETRLAVVDPENSAYYQGWLTGAHDYATGMPSRIEGIGRPRMEPGFLPSLVDLMLPVPDAAAVAGARAVRAATGRAVGGSTGANLWGALHLVARMREQGTGGTVVSLVCDAGDRQARTWHDDGWVAGRGLDPAPWGAVIDRFLATGESDAPGG</sequence>
<gene>
    <name evidence="4" type="ORF">ACFPZN_13450</name>
</gene>
<evidence type="ECO:0000256" key="2">
    <source>
        <dbReference type="ARBA" id="ARBA00022898"/>
    </source>
</evidence>
<dbReference type="InterPro" id="IPR001926">
    <property type="entry name" value="TrpB-like_PALP"/>
</dbReference>
<protein>
    <submittedName>
        <fullName evidence="4">PLP-dependent cysteine synthase family protein</fullName>
    </submittedName>
</protein>
<dbReference type="Proteomes" id="UP001596074">
    <property type="component" value="Unassembled WGS sequence"/>
</dbReference>
<dbReference type="PANTHER" id="PTHR10314">
    <property type="entry name" value="CYSTATHIONINE BETA-SYNTHASE"/>
    <property type="match status" value="1"/>
</dbReference>